<evidence type="ECO:0000256" key="1">
    <source>
        <dbReference type="SAM" id="MobiDB-lite"/>
    </source>
</evidence>
<feature type="compositionally biased region" description="Low complexity" evidence="1">
    <location>
        <begin position="115"/>
        <end position="129"/>
    </location>
</feature>
<evidence type="ECO:0000313" key="3">
    <source>
        <dbReference type="Proteomes" id="UP000650467"/>
    </source>
</evidence>
<feature type="compositionally biased region" description="Low complexity" evidence="1">
    <location>
        <begin position="1063"/>
        <end position="1077"/>
    </location>
</feature>
<reference evidence="2" key="1">
    <citation type="journal article" date="2020" name="bioRxiv">
        <title>Comparative genomics of Chlamydomonas.</title>
        <authorList>
            <person name="Craig R.J."/>
            <person name="Hasan A.R."/>
            <person name="Ness R.W."/>
            <person name="Keightley P.D."/>
        </authorList>
    </citation>
    <scope>NUCLEOTIDE SEQUENCE</scope>
    <source>
        <strain evidence="2">SAG 7.73</strain>
    </source>
</reference>
<proteinExistence type="predicted"/>
<feature type="compositionally biased region" description="Low complexity" evidence="1">
    <location>
        <begin position="1045"/>
        <end position="1055"/>
    </location>
</feature>
<protein>
    <submittedName>
        <fullName evidence="2">Uncharacterized protein</fullName>
    </submittedName>
</protein>
<feature type="region of interest" description="Disordered" evidence="1">
    <location>
        <begin position="1136"/>
        <end position="1166"/>
    </location>
</feature>
<name>A0A835WEY1_CHLIN</name>
<evidence type="ECO:0000313" key="2">
    <source>
        <dbReference type="EMBL" id="KAG2446029.1"/>
    </source>
</evidence>
<feature type="region of interest" description="Disordered" evidence="1">
    <location>
        <begin position="957"/>
        <end position="977"/>
    </location>
</feature>
<feature type="compositionally biased region" description="Pro residues" evidence="1">
    <location>
        <begin position="1231"/>
        <end position="1244"/>
    </location>
</feature>
<feature type="region of interest" description="Disordered" evidence="1">
    <location>
        <begin position="559"/>
        <end position="581"/>
    </location>
</feature>
<feature type="region of interest" description="Disordered" evidence="1">
    <location>
        <begin position="746"/>
        <end position="807"/>
    </location>
</feature>
<feature type="compositionally biased region" description="Pro residues" evidence="1">
    <location>
        <begin position="926"/>
        <end position="941"/>
    </location>
</feature>
<feature type="compositionally biased region" description="Pro residues" evidence="1">
    <location>
        <begin position="1362"/>
        <end position="1381"/>
    </location>
</feature>
<feature type="region of interest" description="Disordered" evidence="1">
    <location>
        <begin position="93"/>
        <end position="163"/>
    </location>
</feature>
<feature type="compositionally biased region" description="Low complexity" evidence="1">
    <location>
        <begin position="903"/>
        <end position="925"/>
    </location>
</feature>
<gene>
    <name evidence="2" type="ORF">HXX76_000631</name>
</gene>
<feature type="region of interest" description="Disordered" evidence="1">
    <location>
        <begin position="1326"/>
        <end position="1381"/>
    </location>
</feature>
<feature type="compositionally biased region" description="Low complexity" evidence="1">
    <location>
        <begin position="780"/>
        <end position="799"/>
    </location>
</feature>
<feature type="region of interest" description="Disordered" evidence="1">
    <location>
        <begin position="642"/>
        <end position="669"/>
    </location>
</feature>
<feature type="compositionally biased region" description="Low complexity" evidence="1">
    <location>
        <begin position="561"/>
        <end position="577"/>
    </location>
</feature>
<feature type="region of interest" description="Disordered" evidence="1">
    <location>
        <begin position="474"/>
        <end position="547"/>
    </location>
</feature>
<dbReference type="EMBL" id="JAEHOC010000001">
    <property type="protein sequence ID" value="KAG2446029.1"/>
    <property type="molecule type" value="Genomic_DNA"/>
</dbReference>
<dbReference type="Proteomes" id="UP000650467">
    <property type="component" value="Unassembled WGS sequence"/>
</dbReference>
<feature type="compositionally biased region" description="Low complexity" evidence="1">
    <location>
        <begin position="642"/>
        <end position="662"/>
    </location>
</feature>
<feature type="region of interest" description="Disordered" evidence="1">
    <location>
        <begin position="269"/>
        <end position="300"/>
    </location>
</feature>
<feature type="compositionally biased region" description="Low complexity" evidence="1">
    <location>
        <begin position="856"/>
        <end position="869"/>
    </location>
</feature>
<dbReference type="OrthoDB" id="10652886at2759"/>
<feature type="compositionally biased region" description="Low complexity" evidence="1">
    <location>
        <begin position="526"/>
        <end position="536"/>
    </location>
</feature>
<feature type="compositionally biased region" description="Pro residues" evidence="1">
    <location>
        <begin position="888"/>
        <end position="900"/>
    </location>
</feature>
<comment type="caution">
    <text evidence="2">The sequence shown here is derived from an EMBL/GenBank/DDBJ whole genome shotgun (WGS) entry which is preliminary data.</text>
</comment>
<feature type="region of interest" description="Disordered" evidence="1">
    <location>
        <begin position="832"/>
        <end position="941"/>
    </location>
</feature>
<organism evidence="2 3">
    <name type="scientific">Chlamydomonas incerta</name>
    <dbReference type="NCBI Taxonomy" id="51695"/>
    <lineage>
        <taxon>Eukaryota</taxon>
        <taxon>Viridiplantae</taxon>
        <taxon>Chlorophyta</taxon>
        <taxon>core chlorophytes</taxon>
        <taxon>Chlorophyceae</taxon>
        <taxon>CS clade</taxon>
        <taxon>Chlamydomonadales</taxon>
        <taxon>Chlamydomonadaceae</taxon>
        <taxon>Chlamydomonas</taxon>
    </lineage>
</organism>
<feature type="region of interest" description="Disordered" evidence="1">
    <location>
        <begin position="1207"/>
        <end position="1255"/>
    </location>
</feature>
<keyword evidence="3" id="KW-1185">Reference proteome</keyword>
<sequence length="1381" mass="136756">MATVGLNGSAPLEPTDVGDRYVARLEVPPGLFPCGPDRGDPFFAVFFMALEVDLQPAIGAAVTAQTAGDWLGLVPPGMSCPFVTVSGACNPSACRRQQQPHGGSEQLLEREQQSGPPGAAAAAAGATGAAHKRGHHHLSPSIVHLPPPPPSRSGPTGISSADHRLDTHDADEYAADAGGFRRSSRKRLSLSAQVWRAVASLAGALASRAGRLVLSAVGLVHAQCTHRLSPRTCARLEQVGAAAPGIAAAAALLAVALVSGLVRRSQQQAQRGLRASGRADQRSVKVPSSPAPAAPGSRQLRRHLTAWPPRSAAADVAASTRGTSMPGAGAGGGGGAAAGFGGSFAGAAASRRYGRSVSVSGTAARVGFGRHSTDVQPFVMAGDGRDPPANTPPAFTAADVMATGMLSACYPSLASALSDEADIVDVTCRLFTYPAAAAHDRSKAESVSSASTSSSAASAATSAGDARPAVVAAGAPRRLRGSDSGRGHGPAAAELMVSPSTDKAAGRSVRAATASAGGASPDKRTAPSSGGYAAAPAPQPQPRPAKARSLMQLPGFAAAALPSQPSPDLQQQHSQQHGGAATCASILGSPATCMLEMRPSPRPARGAQLSLPGQHSLPAPLLWSAPGAASAAARALKWTASASTGSSSATGNATTTATVTAARPPPPQPLARASCSGALHSELVRLSNGGGGCGAGGSSSSSGGRGLALRSVSLKAFAAPASAEVDGQVDAEAAAGADVAPAATASAALPLPPPPTFLRWSAGTEHSAPDHGCASATGGREPQPAAARRPPPANLRSAPLSRGNGSAGALMSCGPPYPDSLAAAAAAAAASHDGRMSSPGSGLGGGLLQLPPPPHLLHSAPPSRDAAAAAPPPPQPRALNANSVACLPSPPLPATQPPPSGFLSRRSLSLAPSRQGASASAVPPAFSMPPPPLQPSPSVPLPPPPPSLLVRVLSQEARRQAPAPELIPPPPPSLQCRSSTCSNLEGMPCGRAVSQGSGAAQAGGLPLADACNDFVRSLSCGSACNAHALPSPLPAPTGVPAHSMGSPAGSDDASCGGSGGAGTSVSSGAASPGSDSPVCRNHRDSESPVGSVVLASATAAWDALATRAEAGAPSQPELMPVALAAAAKPLPSVRLGPSAAMLDPPHGSPRAVRRSVSHTGAGAGAGTGKATAAVVVAAGSQATSARPPASAFASMQSAFQVAAVDQSTNAPESATRHRNEGSAARMDTAPPLVPPPVRTLPPPSRTSRFSGTGTGGCSSSSSFSCGVAASSPSFRIQLHPCASSGADAADAVATPVLRGARRWSLNGLAGDAMTEEQQLWEAQQLHQGQPLHRAGPGAAEAVDRVHNTSRPPAAAFPKVALPLPPPSFLRPLPLPVPKQRP</sequence>
<accession>A0A835WEY1</accession>
<feature type="compositionally biased region" description="Low complexity" evidence="1">
    <location>
        <begin position="1245"/>
        <end position="1255"/>
    </location>
</feature>
<feature type="region of interest" description="Disordered" evidence="1">
    <location>
        <begin position="1037"/>
        <end position="1086"/>
    </location>
</feature>